<dbReference type="GO" id="GO:0043565">
    <property type="term" value="F:sequence-specific DNA binding"/>
    <property type="evidence" value="ECO:0007669"/>
    <property type="project" value="TreeGrafter"/>
</dbReference>
<dbReference type="GO" id="GO:0045944">
    <property type="term" value="P:positive regulation of transcription by RNA polymerase II"/>
    <property type="evidence" value="ECO:0007669"/>
    <property type="project" value="TreeGrafter"/>
</dbReference>
<dbReference type="SMART" id="SM00066">
    <property type="entry name" value="GAL4"/>
    <property type="match status" value="1"/>
</dbReference>
<feature type="domain" description="Zn(2)-C6 fungal-type" evidence="8">
    <location>
        <begin position="25"/>
        <end position="55"/>
    </location>
</feature>
<keyword evidence="4" id="KW-0805">Transcription regulation</keyword>
<proteinExistence type="predicted"/>
<keyword evidence="2" id="KW-0479">Metal-binding</keyword>
<keyword evidence="10" id="KW-1185">Reference proteome</keyword>
<keyword evidence="7" id="KW-0539">Nucleus</keyword>
<reference evidence="9 10" key="1">
    <citation type="journal article" date="2015" name="Mol. Plant Microbe Interact.">
        <title>Genome, transcriptome, and functional analyses of Penicillium expansum provide new insights into secondary metabolism and pathogenicity.</title>
        <authorList>
            <person name="Ballester A.R."/>
            <person name="Marcet-Houben M."/>
            <person name="Levin E."/>
            <person name="Sela N."/>
            <person name="Selma-Lazaro C."/>
            <person name="Carmona L."/>
            <person name="Wisniewski M."/>
            <person name="Droby S."/>
            <person name="Gonzalez-Candelas L."/>
            <person name="Gabaldon T."/>
        </authorList>
    </citation>
    <scope>NUCLEOTIDE SEQUENCE [LARGE SCALE GENOMIC DNA]</scope>
    <source>
        <strain evidence="9 10">MD-8</strain>
    </source>
</reference>
<evidence type="ECO:0000256" key="7">
    <source>
        <dbReference type="ARBA" id="ARBA00023242"/>
    </source>
</evidence>
<dbReference type="PROSITE" id="PS50048">
    <property type="entry name" value="ZN2_CY6_FUNGAL_2"/>
    <property type="match status" value="1"/>
</dbReference>
<accession>A0A0A2JTJ1</accession>
<comment type="caution">
    <text evidence="9">The sequence shown here is derived from an EMBL/GenBank/DDBJ whole genome shotgun (WGS) entry which is preliminary data.</text>
</comment>
<dbReference type="CDD" id="cd00067">
    <property type="entry name" value="GAL4"/>
    <property type="match status" value="1"/>
</dbReference>
<dbReference type="CDD" id="cd12148">
    <property type="entry name" value="fungal_TF_MHR"/>
    <property type="match status" value="1"/>
</dbReference>
<evidence type="ECO:0000256" key="6">
    <source>
        <dbReference type="ARBA" id="ARBA00023163"/>
    </source>
</evidence>
<evidence type="ECO:0000256" key="4">
    <source>
        <dbReference type="ARBA" id="ARBA00023015"/>
    </source>
</evidence>
<dbReference type="EMBL" id="JQFZ01000133">
    <property type="protein sequence ID" value="KGO57988.1"/>
    <property type="molecule type" value="Genomic_DNA"/>
</dbReference>
<dbReference type="GO" id="GO:0006351">
    <property type="term" value="P:DNA-templated transcription"/>
    <property type="evidence" value="ECO:0007669"/>
    <property type="project" value="InterPro"/>
</dbReference>
<keyword evidence="3" id="KW-0862">Zinc</keyword>
<name>A0A0A2JTJ1_PENEN</name>
<keyword evidence="5" id="KW-0238">DNA-binding</keyword>
<gene>
    <name evidence="9" type="ORF">PEX2_041180</name>
</gene>
<dbReference type="PANTHER" id="PTHR47782">
    <property type="entry name" value="ZN(II)2CYS6 TRANSCRIPTION FACTOR (EUROFUNG)-RELATED"/>
    <property type="match status" value="1"/>
</dbReference>
<dbReference type="GeneID" id="27676812"/>
<dbReference type="Pfam" id="PF04082">
    <property type="entry name" value="Fungal_trans"/>
    <property type="match status" value="1"/>
</dbReference>
<dbReference type="STRING" id="27334.A0A0A2JTJ1"/>
<dbReference type="RefSeq" id="XP_016599564.1">
    <property type="nucleotide sequence ID" value="XM_016741393.1"/>
</dbReference>
<dbReference type="PANTHER" id="PTHR47782:SF12">
    <property type="entry name" value="ZN(II)2CYS6 TRANSCRIPTION FACTOR (EUROFUNG)"/>
    <property type="match status" value="1"/>
</dbReference>
<evidence type="ECO:0000256" key="3">
    <source>
        <dbReference type="ARBA" id="ARBA00022833"/>
    </source>
</evidence>
<dbReference type="GO" id="GO:0000981">
    <property type="term" value="F:DNA-binding transcription factor activity, RNA polymerase II-specific"/>
    <property type="evidence" value="ECO:0007669"/>
    <property type="project" value="InterPro"/>
</dbReference>
<comment type="subcellular location">
    <subcellularLocation>
        <location evidence="1">Nucleus</location>
    </subcellularLocation>
</comment>
<evidence type="ECO:0000256" key="2">
    <source>
        <dbReference type="ARBA" id="ARBA00022723"/>
    </source>
</evidence>
<dbReference type="GO" id="GO:0008270">
    <property type="term" value="F:zinc ion binding"/>
    <property type="evidence" value="ECO:0007669"/>
    <property type="project" value="InterPro"/>
</dbReference>
<keyword evidence="6" id="KW-0804">Transcription</keyword>
<sequence>MMPDNGIAPAASAAPSSATARARASCSRCHKRKKRCDRALPSCKNCVSARVGCSFEDDDLQTASYPIVYVQGLEEKLRRLGRAMAAKEQNTPQVAQATPILNNNHLYDGFEMPEITMVDQRCSPQGVEGSPLGNASTLAGNAAGLIQGLLVTPRPTPDQTSTFGQQLTALSLEATAERHLGSTTGLSFANLTQMILRRLAPDKADFVFNNHQDDTTRINLLDLGSPSDPFNESFFQSLNESISPYSLLFGDLLFTDFAGSGAALDSLAWPSDETHVRRLVDFYFSHSHTLYPILDRSEVMDTIEKIHQNPQNLATQTPLHAFRIWMVLAIGSTAYSSVTLTEESESMLFYNKALQYSEQALGGDEMSTLEAITLQVSYSFFNQLGPNTWFLVGTAARLALGMGLHAASSYRKFPLNVQQRRKRIFFSIYMMDRVVSITLGRPFALHDDDIDVTPFEDADEEFIHADCISPQSPLQPSLMAVPLHILSLRRIAGKISRQVYGNVKDTTLTLQEREAILASLHQELLDWRRSMPFPLPDINDSVPHLNTTWYDFNYYTHLAMIYRPSPLCPVSDLKRIKMLEMAASMSLRQAFSMHQQQRFAYNWLNFLALFTATLSLVYAITAQPDDLSTVLRNTRAIADLELATQLFETLGFKFLAAKEIQDMIAKISRRYKEVRALKDTEPNVAY</sequence>
<dbReference type="InterPro" id="IPR036864">
    <property type="entry name" value="Zn2-C6_fun-type_DNA-bd_sf"/>
</dbReference>
<dbReference type="InterPro" id="IPR001138">
    <property type="entry name" value="Zn2Cys6_DnaBD"/>
</dbReference>
<dbReference type="PROSITE" id="PS00463">
    <property type="entry name" value="ZN2_CY6_FUNGAL_1"/>
    <property type="match status" value="1"/>
</dbReference>
<evidence type="ECO:0000256" key="1">
    <source>
        <dbReference type="ARBA" id="ARBA00004123"/>
    </source>
</evidence>
<dbReference type="SMART" id="SM00906">
    <property type="entry name" value="Fungal_trans"/>
    <property type="match status" value="1"/>
</dbReference>
<dbReference type="SUPFAM" id="SSF57701">
    <property type="entry name" value="Zn2/Cys6 DNA-binding domain"/>
    <property type="match status" value="1"/>
</dbReference>
<dbReference type="Proteomes" id="UP000030143">
    <property type="component" value="Unassembled WGS sequence"/>
</dbReference>
<evidence type="ECO:0000256" key="5">
    <source>
        <dbReference type="ARBA" id="ARBA00023125"/>
    </source>
</evidence>
<dbReference type="HOGENOM" id="CLU_016011_0_0_1"/>
<evidence type="ECO:0000259" key="8">
    <source>
        <dbReference type="PROSITE" id="PS50048"/>
    </source>
</evidence>
<dbReference type="InterPro" id="IPR052202">
    <property type="entry name" value="Yeast_MetPath_Reg"/>
</dbReference>
<dbReference type="GO" id="GO:0005634">
    <property type="term" value="C:nucleus"/>
    <property type="evidence" value="ECO:0007669"/>
    <property type="project" value="UniProtKB-SubCell"/>
</dbReference>
<dbReference type="OrthoDB" id="25921at2759"/>
<dbReference type="Gene3D" id="4.10.240.10">
    <property type="entry name" value="Zn(2)-C6 fungal-type DNA-binding domain"/>
    <property type="match status" value="1"/>
</dbReference>
<dbReference type="Pfam" id="PF00172">
    <property type="entry name" value="Zn_clus"/>
    <property type="match status" value="1"/>
</dbReference>
<dbReference type="PhylomeDB" id="A0A0A2JTJ1"/>
<dbReference type="VEuPathDB" id="FungiDB:PEXP_018650"/>
<organism evidence="9 10">
    <name type="scientific">Penicillium expansum</name>
    <name type="common">Blue mold rot fungus</name>
    <dbReference type="NCBI Taxonomy" id="27334"/>
    <lineage>
        <taxon>Eukaryota</taxon>
        <taxon>Fungi</taxon>
        <taxon>Dikarya</taxon>
        <taxon>Ascomycota</taxon>
        <taxon>Pezizomycotina</taxon>
        <taxon>Eurotiomycetes</taxon>
        <taxon>Eurotiomycetidae</taxon>
        <taxon>Eurotiales</taxon>
        <taxon>Aspergillaceae</taxon>
        <taxon>Penicillium</taxon>
    </lineage>
</organism>
<dbReference type="AlphaFoldDB" id="A0A0A2JTJ1"/>
<dbReference type="InterPro" id="IPR007219">
    <property type="entry name" value="XnlR_reg_dom"/>
</dbReference>
<evidence type="ECO:0000313" key="9">
    <source>
        <dbReference type="EMBL" id="KGO57988.1"/>
    </source>
</evidence>
<evidence type="ECO:0000313" key="10">
    <source>
        <dbReference type="Proteomes" id="UP000030143"/>
    </source>
</evidence>
<protein>
    <submittedName>
        <fullName evidence="9">Transcription factor, fungi</fullName>
    </submittedName>
</protein>